<dbReference type="PANTHER" id="PTHR45005">
    <property type="match status" value="1"/>
</dbReference>
<feature type="non-terminal residue" evidence="2">
    <location>
        <position position="1"/>
    </location>
</feature>
<feature type="compositionally biased region" description="Basic and acidic residues" evidence="1">
    <location>
        <begin position="224"/>
        <end position="234"/>
    </location>
</feature>
<dbReference type="InterPro" id="IPR019734">
    <property type="entry name" value="TPR_rpt"/>
</dbReference>
<dbReference type="SMART" id="SM00028">
    <property type="entry name" value="TPR"/>
    <property type="match status" value="1"/>
</dbReference>
<dbReference type="Pfam" id="PF06552">
    <property type="entry name" value="TOM20_plant"/>
    <property type="match status" value="1"/>
</dbReference>
<dbReference type="PANTHER" id="PTHR45005:SF2">
    <property type="entry name" value="PROTEIN HLB1"/>
    <property type="match status" value="1"/>
</dbReference>
<feature type="compositionally biased region" description="Basic residues" evidence="1">
    <location>
        <begin position="27"/>
        <end position="36"/>
    </location>
</feature>
<dbReference type="InterPro" id="IPR053277">
    <property type="entry name" value="Endomembrane_traffic_mod"/>
</dbReference>
<dbReference type="NCBIfam" id="NF047558">
    <property type="entry name" value="TPR_END_plus"/>
    <property type="match status" value="1"/>
</dbReference>
<dbReference type="AlphaFoldDB" id="X0VQ67"/>
<feature type="region of interest" description="Disordered" evidence="1">
    <location>
        <begin position="19"/>
        <end position="39"/>
    </location>
</feature>
<name>X0VQ67_9ZZZZ</name>
<organism evidence="2">
    <name type="scientific">marine sediment metagenome</name>
    <dbReference type="NCBI Taxonomy" id="412755"/>
    <lineage>
        <taxon>unclassified sequences</taxon>
        <taxon>metagenomes</taxon>
        <taxon>ecological metagenomes</taxon>
    </lineage>
</organism>
<protein>
    <submittedName>
        <fullName evidence="2">Uncharacterized protein</fullName>
    </submittedName>
</protein>
<dbReference type="Gene3D" id="1.25.40.10">
    <property type="entry name" value="Tetratricopeptide repeat domain"/>
    <property type="match status" value="1"/>
</dbReference>
<comment type="caution">
    <text evidence="2">The sequence shown here is derived from an EMBL/GenBank/DDBJ whole genome shotgun (WGS) entry which is preliminary data.</text>
</comment>
<proteinExistence type="predicted"/>
<gene>
    <name evidence="2" type="ORF">S01H1_54848</name>
</gene>
<reference evidence="2" key="1">
    <citation type="journal article" date="2014" name="Front. Microbiol.">
        <title>High frequency of phylogenetically diverse reductive dehalogenase-homologous genes in deep subseafloor sedimentary metagenomes.</title>
        <authorList>
            <person name="Kawai M."/>
            <person name="Futagami T."/>
            <person name="Toyoda A."/>
            <person name="Takaki Y."/>
            <person name="Nishi S."/>
            <person name="Hori S."/>
            <person name="Arai W."/>
            <person name="Tsubouchi T."/>
            <person name="Morono Y."/>
            <person name="Uchiyama I."/>
            <person name="Ito T."/>
            <person name="Fujiyama A."/>
            <person name="Inagaki F."/>
            <person name="Takami H."/>
        </authorList>
    </citation>
    <scope>NUCLEOTIDE SEQUENCE</scope>
    <source>
        <strain evidence="2">Expedition CK06-06</strain>
    </source>
</reference>
<accession>X0VQ67</accession>
<dbReference type="InterPro" id="IPR011990">
    <property type="entry name" value="TPR-like_helical_dom_sf"/>
</dbReference>
<dbReference type="EMBL" id="BARS01035610">
    <property type="protein sequence ID" value="GAG20494.1"/>
    <property type="molecule type" value="Genomic_DNA"/>
</dbReference>
<evidence type="ECO:0000313" key="2">
    <source>
        <dbReference type="EMBL" id="GAG20494.1"/>
    </source>
</evidence>
<sequence>GQSGDVDVTEEARSLIQNAVEQYEKPTRKKRGKRRPPVREEVSSAALAAWQHLMAGDYEKVIALGAAYKGALPAELAEVGSRANMMQGITLSRQARTKDGEEAGRLFALAAEKFQAAVNIKPDDPHNLSNWGAALSDQAGTKQPEEANRLFALAAEKYQAALNIKPDLHDALYNRACLYSLTGRLKESLNDLKEAISHDATYRKIAREDNDFDKLRSDPTLGPEFERLVAEPDA</sequence>
<evidence type="ECO:0000256" key="1">
    <source>
        <dbReference type="SAM" id="MobiDB-lite"/>
    </source>
</evidence>
<dbReference type="SUPFAM" id="SSF48452">
    <property type="entry name" value="TPR-like"/>
    <property type="match status" value="1"/>
</dbReference>
<feature type="region of interest" description="Disordered" evidence="1">
    <location>
        <begin position="213"/>
        <end position="234"/>
    </location>
</feature>